<name>A0A0A8Z1M8_ARUDO</name>
<reference evidence="1" key="1">
    <citation type="submission" date="2014-09" db="EMBL/GenBank/DDBJ databases">
        <authorList>
            <person name="Magalhaes I.L.F."/>
            <person name="Oliveira U."/>
            <person name="Santos F.R."/>
            <person name="Vidigal T.H.D.A."/>
            <person name="Brescovit A.D."/>
            <person name="Santos A.J."/>
        </authorList>
    </citation>
    <scope>NUCLEOTIDE SEQUENCE</scope>
    <source>
        <tissue evidence="1">Shoot tissue taken approximately 20 cm above the soil surface</tissue>
    </source>
</reference>
<dbReference type="AlphaFoldDB" id="A0A0A8Z1M8"/>
<dbReference type="EMBL" id="GBRH01266317">
    <property type="protein sequence ID" value="JAD31578.1"/>
    <property type="molecule type" value="Transcribed_RNA"/>
</dbReference>
<accession>A0A0A8Z1M8</accession>
<proteinExistence type="predicted"/>
<evidence type="ECO:0000313" key="1">
    <source>
        <dbReference type="EMBL" id="JAD31578.1"/>
    </source>
</evidence>
<sequence length="30" mass="3583">MTPPPLDRRRVWFQGTGDLAYEDLSCRWES</sequence>
<protein>
    <submittedName>
        <fullName evidence="1">Uncharacterized protein</fullName>
    </submittedName>
</protein>
<organism evidence="1">
    <name type="scientific">Arundo donax</name>
    <name type="common">Giant reed</name>
    <name type="synonym">Donax arundinaceus</name>
    <dbReference type="NCBI Taxonomy" id="35708"/>
    <lineage>
        <taxon>Eukaryota</taxon>
        <taxon>Viridiplantae</taxon>
        <taxon>Streptophyta</taxon>
        <taxon>Embryophyta</taxon>
        <taxon>Tracheophyta</taxon>
        <taxon>Spermatophyta</taxon>
        <taxon>Magnoliopsida</taxon>
        <taxon>Liliopsida</taxon>
        <taxon>Poales</taxon>
        <taxon>Poaceae</taxon>
        <taxon>PACMAD clade</taxon>
        <taxon>Arundinoideae</taxon>
        <taxon>Arundineae</taxon>
        <taxon>Arundo</taxon>
    </lineage>
</organism>
<reference evidence="1" key="2">
    <citation type="journal article" date="2015" name="Data Brief">
        <title>Shoot transcriptome of the giant reed, Arundo donax.</title>
        <authorList>
            <person name="Barrero R.A."/>
            <person name="Guerrero F.D."/>
            <person name="Moolhuijzen P."/>
            <person name="Goolsby J.A."/>
            <person name="Tidwell J."/>
            <person name="Bellgard S.E."/>
            <person name="Bellgard M.I."/>
        </authorList>
    </citation>
    <scope>NUCLEOTIDE SEQUENCE</scope>
    <source>
        <tissue evidence="1">Shoot tissue taken approximately 20 cm above the soil surface</tissue>
    </source>
</reference>